<evidence type="ECO:0000313" key="2">
    <source>
        <dbReference type="EMBL" id="KAF7193950.1"/>
    </source>
</evidence>
<feature type="compositionally biased region" description="Basic and acidic residues" evidence="1">
    <location>
        <begin position="150"/>
        <end position="169"/>
    </location>
</feature>
<protein>
    <submittedName>
        <fullName evidence="2">Uncharacterized protein</fullName>
    </submittedName>
</protein>
<name>A0A8H6RLC0_9PEZI</name>
<evidence type="ECO:0000256" key="1">
    <source>
        <dbReference type="SAM" id="MobiDB-lite"/>
    </source>
</evidence>
<sequence length="368" mass="39248">MAVRTSLAAFSAAERQLLRSQRLRSGQCVRCFHASLRKAVQDGTSGQDGNEIHKPAPSNKPNRRVSKKERAAMISNEVSMLQRGPPPGEQTDGPGSIAGTIQRDPEPPNTSAGFTKTPGSMGGERMGENISAGREGPNAQGVGRVTGADENVRNEHPSSRSMRNPHEVQEPSEGGVSVLEATTPGPPSAAARAASLEGKETESAIAESFNAGQETSLRDRLAKAKAKGLSFEPQAPSREHLLHTGSSAATPASKDFEGVVLDRYKAGRSPVIPLTVQKGEKARTLMNKNILLQKLVAGKYPASWLSTENGSYKQKTLNEVMKKLAMNGTYLGKDAYKLIEKVRPLLPATMQALRPQQGAAKTKAQAKA</sequence>
<organism evidence="2 3">
    <name type="scientific">Pseudocercospora fuligena</name>
    <dbReference type="NCBI Taxonomy" id="685502"/>
    <lineage>
        <taxon>Eukaryota</taxon>
        <taxon>Fungi</taxon>
        <taxon>Dikarya</taxon>
        <taxon>Ascomycota</taxon>
        <taxon>Pezizomycotina</taxon>
        <taxon>Dothideomycetes</taxon>
        <taxon>Dothideomycetidae</taxon>
        <taxon>Mycosphaerellales</taxon>
        <taxon>Mycosphaerellaceae</taxon>
        <taxon>Pseudocercospora</taxon>
    </lineage>
</organism>
<dbReference type="OrthoDB" id="5365739at2759"/>
<feature type="region of interest" description="Disordered" evidence="1">
    <location>
        <begin position="40"/>
        <end position="190"/>
    </location>
</feature>
<dbReference type="AlphaFoldDB" id="A0A8H6RLC0"/>
<evidence type="ECO:0000313" key="3">
    <source>
        <dbReference type="Proteomes" id="UP000660729"/>
    </source>
</evidence>
<dbReference type="Proteomes" id="UP000660729">
    <property type="component" value="Unassembled WGS sequence"/>
</dbReference>
<feature type="compositionally biased region" description="Polar residues" evidence="1">
    <location>
        <begin position="109"/>
        <end position="118"/>
    </location>
</feature>
<keyword evidence="3" id="KW-1185">Reference proteome</keyword>
<proteinExistence type="predicted"/>
<comment type="caution">
    <text evidence="2">The sequence shown here is derived from an EMBL/GenBank/DDBJ whole genome shotgun (WGS) entry which is preliminary data.</text>
</comment>
<gene>
    <name evidence="2" type="ORF">HII31_04723</name>
</gene>
<accession>A0A8H6RLC0</accession>
<reference evidence="2" key="1">
    <citation type="submission" date="2020-04" db="EMBL/GenBank/DDBJ databases">
        <title>Draft genome resource of the tomato pathogen Pseudocercospora fuligena.</title>
        <authorList>
            <person name="Zaccaron A."/>
        </authorList>
    </citation>
    <scope>NUCLEOTIDE SEQUENCE</scope>
    <source>
        <strain evidence="2">PF001</strain>
    </source>
</reference>
<dbReference type="EMBL" id="JABCIY010000068">
    <property type="protein sequence ID" value="KAF7193950.1"/>
    <property type="molecule type" value="Genomic_DNA"/>
</dbReference>